<comment type="caution">
    <text evidence="5">The sequence shown here is derived from an EMBL/GenBank/DDBJ whole genome shotgun (WGS) entry which is preliminary data.</text>
</comment>
<dbReference type="OrthoDB" id="4310587at2"/>
<evidence type="ECO:0000313" key="5">
    <source>
        <dbReference type="EMBL" id="OLR90397.1"/>
    </source>
</evidence>
<dbReference type="PANTHER" id="PTHR24276">
    <property type="entry name" value="POLYSERASE-RELATED"/>
    <property type="match status" value="1"/>
</dbReference>
<dbReference type="InterPro" id="IPR001254">
    <property type="entry name" value="Trypsin_dom"/>
</dbReference>
<dbReference type="GO" id="GO:0004252">
    <property type="term" value="F:serine-type endopeptidase activity"/>
    <property type="evidence" value="ECO:0007669"/>
    <property type="project" value="InterPro"/>
</dbReference>
<evidence type="ECO:0000256" key="3">
    <source>
        <dbReference type="SAM" id="SignalP"/>
    </source>
</evidence>
<protein>
    <submittedName>
        <fullName evidence="5">Trypsin</fullName>
    </submittedName>
</protein>
<dbReference type="EMBL" id="MKQR01000026">
    <property type="protein sequence ID" value="OLR90397.1"/>
    <property type="molecule type" value="Genomic_DNA"/>
</dbReference>
<dbReference type="PANTHER" id="PTHR24276:SF98">
    <property type="entry name" value="FI18310P1-RELATED"/>
    <property type="match status" value="1"/>
</dbReference>
<dbReference type="InterPro" id="IPR009003">
    <property type="entry name" value="Peptidase_S1_PA"/>
</dbReference>
<organism evidence="5 6">
    <name type="scientific">Actinokineospora bangkokensis</name>
    <dbReference type="NCBI Taxonomy" id="1193682"/>
    <lineage>
        <taxon>Bacteria</taxon>
        <taxon>Bacillati</taxon>
        <taxon>Actinomycetota</taxon>
        <taxon>Actinomycetes</taxon>
        <taxon>Pseudonocardiales</taxon>
        <taxon>Pseudonocardiaceae</taxon>
        <taxon>Actinokineospora</taxon>
    </lineage>
</organism>
<reference evidence="5 6" key="1">
    <citation type="submission" date="2016-10" db="EMBL/GenBank/DDBJ databases">
        <title>The Draft Genome Sequence of Actinokineospora bangkokensis 44EHWT reveals the biosynthetic pathway of antifungal compounds Thailandins with unusual extender unit butylmalonyl-CoA.</title>
        <authorList>
            <person name="Greule A."/>
            <person name="Intra B."/>
            <person name="Flemming S."/>
            <person name="Rommel M.G."/>
            <person name="Panbangred W."/>
            <person name="Bechthold A."/>
        </authorList>
    </citation>
    <scope>NUCLEOTIDE SEQUENCE [LARGE SCALE GENOMIC DNA]</scope>
    <source>
        <strain evidence="5 6">44EHW</strain>
    </source>
</reference>
<accession>A0A1Q9LEC7</accession>
<dbReference type="PRINTS" id="PR00722">
    <property type="entry name" value="CHYMOTRYPSIN"/>
</dbReference>
<dbReference type="InterPro" id="IPR001314">
    <property type="entry name" value="Peptidase_S1A"/>
</dbReference>
<feature type="chain" id="PRO_5012841941" evidence="3">
    <location>
        <begin position="31"/>
        <end position="243"/>
    </location>
</feature>
<feature type="signal peptide" evidence="3">
    <location>
        <begin position="1"/>
        <end position="30"/>
    </location>
</feature>
<evidence type="ECO:0000313" key="6">
    <source>
        <dbReference type="Proteomes" id="UP000186040"/>
    </source>
</evidence>
<dbReference type="SUPFAM" id="SSF50494">
    <property type="entry name" value="Trypsin-like serine proteases"/>
    <property type="match status" value="1"/>
</dbReference>
<keyword evidence="6" id="KW-1185">Reference proteome</keyword>
<comment type="similarity">
    <text evidence="1">Belongs to the peptidase S1 family.</text>
</comment>
<dbReference type="InterPro" id="IPR043504">
    <property type="entry name" value="Peptidase_S1_PA_chymotrypsin"/>
</dbReference>
<keyword evidence="2" id="KW-1015">Disulfide bond</keyword>
<dbReference type="STRING" id="1193682.BJP25_27485"/>
<gene>
    <name evidence="5" type="ORF">BJP25_27485</name>
</gene>
<dbReference type="Gene3D" id="2.40.10.10">
    <property type="entry name" value="Trypsin-like serine proteases"/>
    <property type="match status" value="1"/>
</dbReference>
<dbReference type="SMART" id="SM00020">
    <property type="entry name" value="Tryp_SPc"/>
    <property type="match status" value="1"/>
</dbReference>
<feature type="domain" description="Peptidase S1" evidence="4">
    <location>
        <begin position="38"/>
        <end position="242"/>
    </location>
</feature>
<keyword evidence="3" id="KW-0732">Signal</keyword>
<dbReference type="Pfam" id="PF00089">
    <property type="entry name" value="Trypsin"/>
    <property type="match status" value="1"/>
</dbReference>
<proteinExistence type="inferred from homology"/>
<evidence type="ECO:0000256" key="1">
    <source>
        <dbReference type="ARBA" id="ARBA00007664"/>
    </source>
</evidence>
<dbReference type="Proteomes" id="UP000186040">
    <property type="component" value="Unassembled WGS sequence"/>
</dbReference>
<dbReference type="InterPro" id="IPR050430">
    <property type="entry name" value="Peptidase_S1"/>
</dbReference>
<evidence type="ECO:0000259" key="4">
    <source>
        <dbReference type="PROSITE" id="PS50240"/>
    </source>
</evidence>
<evidence type="ECO:0000256" key="2">
    <source>
        <dbReference type="ARBA" id="ARBA00023157"/>
    </source>
</evidence>
<dbReference type="AlphaFoldDB" id="A0A1Q9LEC7"/>
<dbReference type="PROSITE" id="PS50240">
    <property type="entry name" value="TRYPSIN_DOM"/>
    <property type="match status" value="1"/>
</dbReference>
<dbReference type="GO" id="GO:0006508">
    <property type="term" value="P:proteolysis"/>
    <property type="evidence" value="ECO:0007669"/>
    <property type="project" value="InterPro"/>
</dbReference>
<name>A0A1Q9LEC7_9PSEU</name>
<sequence length="243" mass="24923">MDPVRTIRVGAALACATAAALTAFTSPAEATDYSPRIIDGGDAGSGPWAARLFSDGRETCSATIIAAKWILTAEHCVAGGGTLTFHIGSLDQTQGEQATGVSVHTHPTADLALVELDHDVQATYAPLGPGSAVSGGQTVQIYGWGATCTDQPEINCQSRTLKVADVTVATTSGSDYRGGRAVTVTYGDGIAAGGDSGGPMFATSPVDGQYYQVGVASTSDRATTSNYTATFEYRDWITQTSGV</sequence>